<dbReference type="InterPro" id="IPR002645">
    <property type="entry name" value="STAS_dom"/>
</dbReference>
<feature type="compositionally biased region" description="Polar residues" evidence="1">
    <location>
        <begin position="236"/>
        <end position="257"/>
    </location>
</feature>
<name>A0ABY6ERP0_9ACTN</name>
<evidence type="ECO:0000313" key="4">
    <source>
        <dbReference type="Proteomes" id="UP001060733"/>
    </source>
</evidence>
<proteinExistence type="predicted"/>
<gene>
    <name evidence="3" type="ORF">N8I86_21200</name>
</gene>
<dbReference type="InterPro" id="IPR058548">
    <property type="entry name" value="MlaB-like_STAS"/>
</dbReference>
<dbReference type="CDD" id="cd07043">
    <property type="entry name" value="STAS_anti-anti-sigma_factors"/>
    <property type="match status" value="1"/>
</dbReference>
<dbReference type="Gene3D" id="3.30.750.24">
    <property type="entry name" value="STAS domain"/>
    <property type="match status" value="1"/>
</dbReference>
<evidence type="ECO:0000259" key="2">
    <source>
        <dbReference type="PROSITE" id="PS50801"/>
    </source>
</evidence>
<reference evidence="3" key="1">
    <citation type="submission" date="2022-10" db="EMBL/GenBank/DDBJ databases">
        <authorList>
            <person name="Mo P."/>
        </authorList>
    </citation>
    <scope>NUCLEOTIDE SEQUENCE</scope>
    <source>
        <strain evidence="3">HUAS 14-6</strain>
    </source>
</reference>
<evidence type="ECO:0000313" key="3">
    <source>
        <dbReference type="EMBL" id="UXY37019.1"/>
    </source>
</evidence>
<dbReference type="InterPro" id="IPR036513">
    <property type="entry name" value="STAS_dom_sf"/>
</dbReference>
<dbReference type="RefSeq" id="WP_263278449.1">
    <property type="nucleotide sequence ID" value="NZ_CP106795.1"/>
</dbReference>
<dbReference type="SUPFAM" id="SSF52091">
    <property type="entry name" value="SpoIIaa-like"/>
    <property type="match status" value="1"/>
</dbReference>
<evidence type="ECO:0000256" key="1">
    <source>
        <dbReference type="SAM" id="MobiDB-lite"/>
    </source>
</evidence>
<dbReference type="Pfam" id="PF13466">
    <property type="entry name" value="STAS_2"/>
    <property type="match status" value="1"/>
</dbReference>
<protein>
    <submittedName>
        <fullName evidence="3">STAS domain-containing protein</fullName>
    </submittedName>
</protein>
<dbReference type="EMBL" id="CP106795">
    <property type="protein sequence ID" value="UXY37019.1"/>
    <property type="molecule type" value="Genomic_DNA"/>
</dbReference>
<dbReference type="PROSITE" id="PS50801">
    <property type="entry name" value="STAS"/>
    <property type="match status" value="1"/>
</dbReference>
<dbReference type="Proteomes" id="UP001060733">
    <property type="component" value="Chromosome"/>
</dbReference>
<organism evidence="3 4">
    <name type="scientific">Streptomyces albidocamelliae</name>
    <dbReference type="NCBI Taxonomy" id="2981135"/>
    <lineage>
        <taxon>Bacteria</taxon>
        <taxon>Bacillati</taxon>
        <taxon>Actinomycetota</taxon>
        <taxon>Actinomycetes</taxon>
        <taxon>Kitasatosporales</taxon>
        <taxon>Streptomycetaceae</taxon>
        <taxon>Streptomyces</taxon>
    </lineage>
</organism>
<accession>A0ABY6ERP0</accession>
<feature type="region of interest" description="Disordered" evidence="1">
    <location>
        <begin position="180"/>
        <end position="257"/>
    </location>
</feature>
<keyword evidence="4" id="KW-1185">Reference proteome</keyword>
<sequence>MQHFTCDTVADLAVPGLAGGRLTVLALSGVVDAASRDGLAAALAAAGPAQLVVDLSGLRLLSSAGAEVLCGAARTGAAHGRALRLAGCPAQAAAVLARAAEDRAAPEQYASVAAALAAVIAAAVAAPAGTDPDLTDRYLRADALRLRHAVHGRALDARAEGVLTERYGLRGPTRARGLLRSVAREHGLAPSSSRPPSRTRHRRDPARSGSPATAPPPRPQSASSAGRGTGRCRCPPSSTRCGTRSAGSRTPTWPTCS</sequence>
<feature type="domain" description="STAS" evidence="2">
    <location>
        <begin position="22"/>
        <end position="119"/>
    </location>
</feature>